<gene>
    <name evidence="1" type="ORF">BRE01_15970</name>
</gene>
<sequence length="123" mass="13922">MAIGQMTRVSLPYPSTWEVQASFGGRPMSLGTLVINSVNGNVVNGAISFRREFMQIQGFWDERTRQMWFQSPYASFVGTLAFRDDPQINLRHYVLRGNVTMKSPSIRAGETGTWTATTNTRLR</sequence>
<accession>A0ABQ0TJ66</accession>
<dbReference type="RefSeq" id="WP_049736730.1">
    <property type="nucleotide sequence ID" value="NZ_BJON01000006.1"/>
</dbReference>
<keyword evidence="2" id="KW-1185">Reference proteome</keyword>
<name>A0ABQ0TJ66_9BACL</name>
<evidence type="ECO:0000313" key="2">
    <source>
        <dbReference type="Proteomes" id="UP000319578"/>
    </source>
</evidence>
<reference evidence="1 2" key="1">
    <citation type="submission" date="2019-06" db="EMBL/GenBank/DDBJ databases">
        <title>Whole genome shotgun sequence of Brevibacillus reuszeri NBRC 15719.</title>
        <authorList>
            <person name="Hosoyama A."/>
            <person name="Uohara A."/>
            <person name="Ohji S."/>
            <person name="Ichikawa N."/>
        </authorList>
    </citation>
    <scope>NUCLEOTIDE SEQUENCE [LARGE SCALE GENOMIC DNA]</scope>
    <source>
        <strain evidence="1 2">NBRC 15719</strain>
    </source>
</reference>
<organism evidence="1 2">
    <name type="scientific">Brevibacillus reuszeri</name>
    <dbReference type="NCBI Taxonomy" id="54915"/>
    <lineage>
        <taxon>Bacteria</taxon>
        <taxon>Bacillati</taxon>
        <taxon>Bacillota</taxon>
        <taxon>Bacilli</taxon>
        <taxon>Bacillales</taxon>
        <taxon>Paenibacillaceae</taxon>
        <taxon>Brevibacillus</taxon>
    </lineage>
</organism>
<comment type="caution">
    <text evidence="1">The sequence shown here is derived from an EMBL/GenBank/DDBJ whole genome shotgun (WGS) entry which is preliminary data.</text>
</comment>
<dbReference type="Proteomes" id="UP000319578">
    <property type="component" value="Unassembled WGS sequence"/>
</dbReference>
<protein>
    <submittedName>
        <fullName evidence="1">Uncharacterized protein</fullName>
    </submittedName>
</protein>
<evidence type="ECO:0000313" key="1">
    <source>
        <dbReference type="EMBL" id="GED67895.1"/>
    </source>
</evidence>
<proteinExistence type="predicted"/>
<dbReference type="EMBL" id="BJON01000006">
    <property type="protein sequence ID" value="GED67895.1"/>
    <property type="molecule type" value="Genomic_DNA"/>
</dbReference>